<dbReference type="KEGG" id="pchm:VFPPC_10053"/>
<dbReference type="OrthoDB" id="4669781at2759"/>
<evidence type="ECO:0000313" key="1">
    <source>
        <dbReference type="EMBL" id="OAQ59962.1"/>
    </source>
</evidence>
<organism evidence="1 2">
    <name type="scientific">Pochonia chlamydosporia 170</name>
    <dbReference type="NCBI Taxonomy" id="1380566"/>
    <lineage>
        <taxon>Eukaryota</taxon>
        <taxon>Fungi</taxon>
        <taxon>Dikarya</taxon>
        <taxon>Ascomycota</taxon>
        <taxon>Pezizomycotina</taxon>
        <taxon>Sordariomycetes</taxon>
        <taxon>Hypocreomycetidae</taxon>
        <taxon>Hypocreales</taxon>
        <taxon>Clavicipitaceae</taxon>
        <taxon>Pochonia</taxon>
    </lineage>
</organism>
<dbReference type="GeneID" id="28852487"/>
<dbReference type="AlphaFoldDB" id="A0A179F3G7"/>
<dbReference type="SUPFAM" id="SSF53098">
    <property type="entry name" value="Ribonuclease H-like"/>
    <property type="match status" value="1"/>
</dbReference>
<comment type="caution">
    <text evidence="1">The sequence shown here is derived from an EMBL/GenBank/DDBJ whole genome shotgun (WGS) entry which is preliminary data.</text>
</comment>
<dbReference type="RefSeq" id="XP_018137923.1">
    <property type="nucleotide sequence ID" value="XM_018288493.1"/>
</dbReference>
<proteinExistence type="predicted"/>
<keyword evidence="2" id="KW-1185">Reference proteome</keyword>
<accession>A0A179F3G7</accession>
<gene>
    <name evidence="1" type="ORF">VFPPC_10053</name>
</gene>
<dbReference type="InterPro" id="IPR012337">
    <property type="entry name" value="RNaseH-like_sf"/>
</dbReference>
<reference evidence="1 2" key="1">
    <citation type="journal article" date="2016" name="PLoS Pathog.">
        <title>Biosynthesis of antibiotic leucinostatins in bio-control fungus Purpureocillium lilacinum and their inhibition on phytophthora revealed by genome mining.</title>
        <authorList>
            <person name="Wang G."/>
            <person name="Liu Z."/>
            <person name="Lin R."/>
            <person name="Li E."/>
            <person name="Mao Z."/>
            <person name="Ling J."/>
            <person name="Yang Y."/>
            <person name="Yin W.B."/>
            <person name="Xie B."/>
        </authorList>
    </citation>
    <scope>NUCLEOTIDE SEQUENCE [LARGE SCALE GENOMIC DNA]</scope>
    <source>
        <strain evidence="1">170</strain>
    </source>
</reference>
<dbReference type="Proteomes" id="UP000078397">
    <property type="component" value="Unassembled WGS sequence"/>
</dbReference>
<evidence type="ECO:0000313" key="2">
    <source>
        <dbReference type="Proteomes" id="UP000078397"/>
    </source>
</evidence>
<protein>
    <submittedName>
        <fullName evidence="1">Uncharacterized protein</fullName>
    </submittedName>
</protein>
<dbReference type="EMBL" id="LSBJ02000004">
    <property type="protein sequence ID" value="OAQ59962.1"/>
    <property type="molecule type" value="Genomic_DNA"/>
</dbReference>
<sequence length="215" mass="24428">MSSCTYKQLQWEPSSRDLFNNRITTIKSLRNALPDSTFLAIDTEHVAITNEKDRILHQVGLAHLPTLQDSSQTDTTNQPSLQNFCTTNQIQALTLNINIPKEELDTFICLRGGKNMPARRSHRFGQQQQVNLENLEAAIVDFIQGCPRKKTNLVLIGFEMAAEWTYLYKAFPRAMPFFSAWMDLRDIVQDITSSVGVIPGLVSLLQTVGYHWKDV</sequence>
<name>A0A179F3G7_METCM</name>
<dbReference type="STRING" id="1380566.A0A179F3G7"/>